<evidence type="ECO:0000313" key="1">
    <source>
        <dbReference type="EMBL" id="CAB4912595.1"/>
    </source>
</evidence>
<protein>
    <submittedName>
        <fullName evidence="1">Unannotated protein</fullName>
    </submittedName>
</protein>
<accession>A0A6J7H7V2</accession>
<dbReference type="EMBL" id="CAFBLX010000283">
    <property type="protein sequence ID" value="CAB4912595.1"/>
    <property type="molecule type" value="Genomic_DNA"/>
</dbReference>
<sequence>MTAANRFAVSTHPAAVVLTPSWVPMVPTMGTTIVCRTARVMTMKQSPGSSVRRVDMEELPRYL</sequence>
<gene>
    <name evidence="1" type="ORF">UFOPK3472_03133</name>
</gene>
<organism evidence="1">
    <name type="scientific">freshwater metagenome</name>
    <dbReference type="NCBI Taxonomy" id="449393"/>
    <lineage>
        <taxon>unclassified sequences</taxon>
        <taxon>metagenomes</taxon>
        <taxon>ecological metagenomes</taxon>
    </lineage>
</organism>
<dbReference type="AlphaFoldDB" id="A0A6J7H7V2"/>
<name>A0A6J7H7V2_9ZZZZ</name>
<reference evidence="1" key="1">
    <citation type="submission" date="2020-05" db="EMBL/GenBank/DDBJ databases">
        <authorList>
            <person name="Chiriac C."/>
            <person name="Salcher M."/>
            <person name="Ghai R."/>
            <person name="Kavagutti S V."/>
        </authorList>
    </citation>
    <scope>NUCLEOTIDE SEQUENCE</scope>
</reference>
<proteinExistence type="predicted"/>